<reference evidence="11" key="1">
    <citation type="journal article" date="2019" name="Int. J. Syst. Evol. Microbiol.">
        <title>The Global Catalogue of Microorganisms (GCM) 10K type strain sequencing project: providing services to taxonomists for standard genome sequencing and annotation.</title>
        <authorList>
            <consortium name="The Broad Institute Genomics Platform"/>
            <consortium name="The Broad Institute Genome Sequencing Center for Infectious Disease"/>
            <person name="Wu L."/>
            <person name="Ma J."/>
        </authorList>
    </citation>
    <scope>NUCLEOTIDE SEQUENCE [LARGE SCALE GENOMIC DNA]</scope>
    <source>
        <strain evidence="11">KCTC 52168</strain>
    </source>
</reference>
<dbReference type="InterPro" id="IPR036217">
    <property type="entry name" value="MethylDNA_cys_MeTrfase_DNAb"/>
</dbReference>
<dbReference type="SUPFAM" id="SSF46767">
    <property type="entry name" value="Methylated DNA-protein cysteine methyltransferase, C-terminal domain"/>
    <property type="match status" value="1"/>
</dbReference>
<evidence type="ECO:0000256" key="4">
    <source>
        <dbReference type="ARBA" id="ARBA00022763"/>
    </source>
</evidence>
<evidence type="ECO:0000256" key="5">
    <source>
        <dbReference type="ARBA" id="ARBA00023015"/>
    </source>
</evidence>
<comment type="caution">
    <text evidence="10">The sequence shown here is derived from an EMBL/GenBank/DDBJ whole genome shotgun (WGS) entry which is preliminary data.</text>
</comment>
<evidence type="ECO:0000256" key="8">
    <source>
        <dbReference type="ARBA" id="ARBA00049348"/>
    </source>
</evidence>
<dbReference type="Gene3D" id="1.10.10.60">
    <property type="entry name" value="Homeodomain-like"/>
    <property type="match status" value="1"/>
</dbReference>
<dbReference type="Gene3D" id="1.10.10.10">
    <property type="entry name" value="Winged helix-like DNA-binding domain superfamily/Winged helix DNA-binding domain"/>
    <property type="match status" value="1"/>
</dbReference>
<dbReference type="RefSeq" id="WP_377303421.1">
    <property type="nucleotide sequence ID" value="NZ_CP180191.1"/>
</dbReference>
<dbReference type="PANTHER" id="PTHR10815:SF13">
    <property type="entry name" value="METHYLATED-DNA--PROTEIN-CYSTEINE METHYLTRANSFERASE"/>
    <property type="match status" value="1"/>
</dbReference>
<dbReference type="InterPro" id="IPR001497">
    <property type="entry name" value="MethylDNA_cys_MeTrfase_AS"/>
</dbReference>
<comment type="catalytic activity">
    <reaction evidence="8">
        <text>a 6-O-methyl-2'-deoxyguanosine in DNA + L-cysteinyl-[protein] = S-methyl-L-cysteinyl-[protein] + a 2'-deoxyguanosine in DNA</text>
        <dbReference type="Rhea" id="RHEA:24000"/>
        <dbReference type="Rhea" id="RHEA-COMP:10131"/>
        <dbReference type="Rhea" id="RHEA-COMP:10132"/>
        <dbReference type="Rhea" id="RHEA-COMP:11367"/>
        <dbReference type="Rhea" id="RHEA-COMP:11368"/>
        <dbReference type="ChEBI" id="CHEBI:29950"/>
        <dbReference type="ChEBI" id="CHEBI:82612"/>
        <dbReference type="ChEBI" id="CHEBI:85445"/>
        <dbReference type="ChEBI" id="CHEBI:85448"/>
        <dbReference type="EC" id="2.1.1.63"/>
    </reaction>
</comment>
<dbReference type="SMART" id="SM00342">
    <property type="entry name" value="HTH_ARAC"/>
    <property type="match status" value="1"/>
</dbReference>
<evidence type="ECO:0000256" key="2">
    <source>
        <dbReference type="ARBA" id="ARBA00022603"/>
    </source>
</evidence>
<dbReference type="InterPro" id="IPR014048">
    <property type="entry name" value="MethylDNA_cys_MeTrfase_DNA-bd"/>
</dbReference>
<feature type="domain" description="HTH araC/xylS-type" evidence="9">
    <location>
        <begin position="14"/>
        <end position="111"/>
    </location>
</feature>
<evidence type="ECO:0000256" key="7">
    <source>
        <dbReference type="ARBA" id="ARBA00023204"/>
    </source>
</evidence>
<gene>
    <name evidence="10" type="ORF">ACFOEN_09765</name>
</gene>
<dbReference type="Pfam" id="PF01035">
    <property type="entry name" value="DNA_binding_1"/>
    <property type="match status" value="1"/>
</dbReference>
<dbReference type="EMBL" id="JBHRTI010000004">
    <property type="protein sequence ID" value="MFC3147929.1"/>
    <property type="molecule type" value="Genomic_DNA"/>
</dbReference>
<evidence type="ECO:0000259" key="9">
    <source>
        <dbReference type="PROSITE" id="PS01124"/>
    </source>
</evidence>
<keyword evidence="3" id="KW-0808">Transferase</keyword>
<evidence type="ECO:0000256" key="3">
    <source>
        <dbReference type="ARBA" id="ARBA00022679"/>
    </source>
</evidence>
<keyword evidence="5" id="KW-0805">Transcription regulation</keyword>
<accession>A0ABV7H1Y4</accession>
<dbReference type="PROSITE" id="PS00374">
    <property type="entry name" value="MGMT"/>
    <property type="match status" value="1"/>
</dbReference>
<organism evidence="10 11">
    <name type="scientific">Piscinibacterium candidicorallinum</name>
    <dbReference type="NCBI Taxonomy" id="1793872"/>
    <lineage>
        <taxon>Bacteria</taxon>
        <taxon>Pseudomonadati</taxon>
        <taxon>Pseudomonadota</taxon>
        <taxon>Betaproteobacteria</taxon>
        <taxon>Burkholderiales</taxon>
        <taxon>Piscinibacterium</taxon>
    </lineage>
</organism>
<sequence length="278" mass="30197">MTRTHDDRTYDEIAGAIRYIAAHFDEQPDLATLAREAGLSESHFQRTFSEAVGISPKRFTELVTRNHARQLLARGNSLLDTTYASGLSSPSRLQDLFVKLDGLTPAQIRRLGEGLTIQWGVFQTLLGATAAAWTGQGICRLVFGEAAHPEAFEQHLAGDWPAALLQRDDAAMAQRMAPALMGDARLPVHVRGTNFQVQVWQALLSIAEGALTTYGSIAHLIGRPSASRAVGNAVGDNPVSVLIPCHRVIRESGVLGGYAWGLERKVLLLGREWQKVAA</sequence>
<dbReference type="Gene3D" id="3.30.160.70">
    <property type="entry name" value="Methylated DNA-protein cysteine methyltransferase domain"/>
    <property type="match status" value="1"/>
</dbReference>
<protein>
    <submittedName>
        <fullName evidence="10">Bifunctional transcriptional activator/DNA repair enzyme AdaA</fullName>
    </submittedName>
</protein>
<evidence type="ECO:0000313" key="11">
    <source>
        <dbReference type="Proteomes" id="UP001595556"/>
    </source>
</evidence>
<dbReference type="NCBIfam" id="TIGR00589">
    <property type="entry name" value="ogt"/>
    <property type="match status" value="1"/>
</dbReference>
<dbReference type="InterPro" id="IPR036631">
    <property type="entry name" value="MGMT_N_sf"/>
</dbReference>
<dbReference type="Pfam" id="PF12833">
    <property type="entry name" value="HTH_18"/>
    <property type="match status" value="1"/>
</dbReference>
<keyword evidence="7" id="KW-0234">DNA repair</keyword>
<keyword evidence="11" id="KW-1185">Reference proteome</keyword>
<evidence type="ECO:0000256" key="1">
    <source>
        <dbReference type="ARBA" id="ARBA00001286"/>
    </source>
</evidence>
<dbReference type="CDD" id="cd06445">
    <property type="entry name" value="ATase"/>
    <property type="match status" value="1"/>
</dbReference>
<dbReference type="Proteomes" id="UP001595556">
    <property type="component" value="Unassembled WGS sequence"/>
</dbReference>
<dbReference type="PANTHER" id="PTHR10815">
    <property type="entry name" value="METHYLATED-DNA--PROTEIN-CYSTEINE METHYLTRANSFERASE"/>
    <property type="match status" value="1"/>
</dbReference>
<proteinExistence type="predicted"/>
<dbReference type="PROSITE" id="PS01124">
    <property type="entry name" value="HTH_ARAC_FAMILY_2"/>
    <property type="match status" value="1"/>
</dbReference>
<name>A0ABV7H1Y4_9BURK</name>
<keyword evidence="2" id="KW-0489">Methyltransferase</keyword>
<dbReference type="InterPro" id="IPR009057">
    <property type="entry name" value="Homeodomain-like_sf"/>
</dbReference>
<dbReference type="InterPro" id="IPR036388">
    <property type="entry name" value="WH-like_DNA-bd_sf"/>
</dbReference>
<comment type="catalytic activity">
    <reaction evidence="1">
        <text>a 4-O-methyl-thymidine in DNA + L-cysteinyl-[protein] = a thymidine in DNA + S-methyl-L-cysteinyl-[protein]</text>
        <dbReference type="Rhea" id="RHEA:53428"/>
        <dbReference type="Rhea" id="RHEA-COMP:10131"/>
        <dbReference type="Rhea" id="RHEA-COMP:10132"/>
        <dbReference type="Rhea" id="RHEA-COMP:13555"/>
        <dbReference type="Rhea" id="RHEA-COMP:13556"/>
        <dbReference type="ChEBI" id="CHEBI:29950"/>
        <dbReference type="ChEBI" id="CHEBI:82612"/>
        <dbReference type="ChEBI" id="CHEBI:137386"/>
        <dbReference type="ChEBI" id="CHEBI:137387"/>
        <dbReference type="EC" id="2.1.1.63"/>
    </reaction>
</comment>
<dbReference type="SUPFAM" id="SSF46689">
    <property type="entry name" value="Homeodomain-like"/>
    <property type="match status" value="1"/>
</dbReference>
<keyword evidence="6" id="KW-0804">Transcription</keyword>
<dbReference type="SUPFAM" id="SSF53155">
    <property type="entry name" value="Methylated DNA-protein cysteine methyltransferase domain"/>
    <property type="match status" value="1"/>
</dbReference>
<keyword evidence="4" id="KW-0227">DNA damage</keyword>
<evidence type="ECO:0000313" key="10">
    <source>
        <dbReference type="EMBL" id="MFC3147929.1"/>
    </source>
</evidence>
<dbReference type="InterPro" id="IPR018060">
    <property type="entry name" value="HTH_AraC"/>
</dbReference>
<evidence type="ECO:0000256" key="6">
    <source>
        <dbReference type="ARBA" id="ARBA00023163"/>
    </source>
</evidence>